<comment type="caution">
    <text evidence="2">The sequence shown here is derived from an EMBL/GenBank/DDBJ whole genome shotgun (WGS) entry which is preliminary data.</text>
</comment>
<gene>
    <name evidence="2" type="ORF">B0T24DRAFT_638610</name>
</gene>
<keyword evidence="3" id="KW-1185">Reference proteome</keyword>
<reference evidence="2" key="1">
    <citation type="journal article" date="2023" name="Mol. Phylogenet. Evol.">
        <title>Genome-scale phylogeny and comparative genomics of the fungal order Sordariales.</title>
        <authorList>
            <person name="Hensen N."/>
            <person name="Bonometti L."/>
            <person name="Westerberg I."/>
            <person name="Brannstrom I.O."/>
            <person name="Guillou S."/>
            <person name="Cros-Aarteil S."/>
            <person name="Calhoun S."/>
            <person name="Haridas S."/>
            <person name="Kuo A."/>
            <person name="Mondo S."/>
            <person name="Pangilinan J."/>
            <person name="Riley R."/>
            <person name="LaButti K."/>
            <person name="Andreopoulos B."/>
            <person name="Lipzen A."/>
            <person name="Chen C."/>
            <person name="Yan M."/>
            <person name="Daum C."/>
            <person name="Ng V."/>
            <person name="Clum A."/>
            <person name="Steindorff A."/>
            <person name="Ohm R.A."/>
            <person name="Martin F."/>
            <person name="Silar P."/>
            <person name="Natvig D.O."/>
            <person name="Lalanne C."/>
            <person name="Gautier V."/>
            <person name="Ament-Velasquez S.L."/>
            <person name="Kruys A."/>
            <person name="Hutchinson M.I."/>
            <person name="Powell A.J."/>
            <person name="Barry K."/>
            <person name="Miller A.N."/>
            <person name="Grigoriev I.V."/>
            <person name="Debuchy R."/>
            <person name="Gladieux P."/>
            <person name="Hiltunen Thoren M."/>
            <person name="Johannesson H."/>
        </authorList>
    </citation>
    <scope>NUCLEOTIDE SEQUENCE</scope>
    <source>
        <strain evidence="2">CBS 958.72</strain>
    </source>
</reference>
<dbReference type="AlphaFoldDB" id="A0AAE0JVL3"/>
<evidence type="ECO:0000256" key="1">
    <source>
        <dbReference type="SAM" id="MobiDB-lite"/>
    </source>
</evidence>
<accession>A0AAE0JVL3</accession>
<name>A0AAE0JVL3_9PEZI</name>
<reference evidence="2" key="2">
    <citation type="submission" date="2023-06" db="EMBL/GenBank/DDBJ databases">
        <authorList>
            <consortium name="Lawrence Berkeley National Laboratory"/>
            <person name="Haridas S."/>
            <person name="Hensen N."/>
            <person name="Bonometti L."/>
            <person name="Westerberg I."/>
            <person name="Brannstrom I.O."/>
            <person name="Guillou S."/>
            <person name="Cros-Aarteil S."/>
            <person name="Calhoun S."/>
            <person name="Kuo A."/>
            <person name="Mondo S."/>
            <person name="Pangilinan J."/>
            <person name="Riley R."/>
            <person name="Labutti K."/>
            <person name="Andreopoulos B."/>
            <person name="Lipzen A."/>
            <person name="Chen C."/>
            <person name="Yanf M."/>
            <person name="Daum C."/>
            <person name="Ng V."/>
            <person name="Clum A."/>
            <person name="Steindorff A."/>
            <person name="Ohm R."/>
            <person name="Martin F."/>
            <person name="Silar P."/>
            <person name="Natvig D."/>
            <person name="Lalanne C."/>
            <person name="Gautier V."/>
            <person name="Ament-Velasquez S.L."/>
            <person name="Kruys A."/>
            <person name="Hutchinson M.I."/>
            <person name="Powell A.J."/>
            <person name="Barry K."/>
            <person name="Miller A.N."/>
            <person name="Grigoriev I.V."/>
            <person name="Debuchy R."/>
            <person name="Gladieux P."/>
            <person name="Thoren M.H."/>
            <person name="Johannesson H."/>
        </authorList>
    </citation>
    <scope>NUCLEOTIDE SEQUENCE</scope>
    <source>
        <strain evidence="2">CBS 958.72</strain>
    </source>
</reference>
<evidence type="ECO:0000313" key="2">
    <source>
        <dbReference type="EMBL" id="KAK3364817.1"/>
    </source>
</evidence>
<dbReference type="Proteomes" id="UP001287356">
    <property type="component" value="Unassembled WGS sequence"/>
</dbReference>
<proteinExistence type="predicted"/>
<organism evidence="2 3">
    <name type="scientific">Lasiosphaeria ovina</name>
    <dbReference type="NCBI Taxonomy" id="92902"/>
    <lineage>
        <taxon>Eukaryota</taxon>
        <taxon>Fungi</taxon>
        <taxon>Dikarya</taxon>
        <taxon>Ascomycota</taxon>
        <taxon>Pezizomycotina</taxon>
        <taxon>Sordariomycetes</taxon>
        <taxon>Sordariomycetidae</taxon>
        <taxon>Sordariales</taxon>
        <taxon>Lasiosphaeriaceae</taxon>
        <taxon>Lasiosphaeria</taxon>
    </lineage>
</organism>
<dbReference type="EMBL" id="JAULSN010000009">
    <property type="protein sequence ID" value="KAK3364817.1"/>
    <property type="molecule type" value="Genomic_DNA"/>
</dbReference>
<feature type="region of interest" description="Disordered" evidence="1">
    <location>
        <begin position="63"/>
        <end position="95"/>
    </location>
</feature>
<evidence type="ECO:0000313" key="3">
    <source>
        <dbReference type="Proteomes" id="UP001287356"/>
    </source>
</evidence>
<protein>
    <submittedName>
        <fullName evidence="2">Uncharacterized protein</fullName>
    </submittedName>
</protein>
<sequence length="95" mass="10284">MARSRTLSLWLSFSTPLSPTFVFSGHRLVDPIVKAVEEASPITTLASERALVNLRTKHARTLSLDKGLEAPASKRSRVEDDGAAEASHSPIEAQT</sequence>